<evidence type="ECO:0000313" key="1">
    <source>
        <dbReference type="EMBL" id="HFM99861.1"/>
    </source>
</evidence>
<name>A0A7C3PS41_9CYAN</name>
<dbReference type="EMBL" id="DSRU01000276">
    <property type="protein sequence ID" value="HFM99861.1"/>
    <property type="molecule type" value="Genomic_DNA"/>
</dbReference>
<proteinExistence type="predicted"/>
<dbReference type="AlphaFoldDB" id="A0A7C3PS41"/>
<gene>
    <name evidence="1" type="ORF">ENR64_19325</name>
</gene>
<comment type="caution">
    <text evidence="1">The sequence shown here is derived from an EMBL/GenBank/DDBJ whole genome shotgun (WGS) entry which is preliminary data.</text>
</comment>
<organism evidence="1">
    <name type="scientific">Oscillatoriales cyanobacterium SpSt-418</name>
    <dbReference type="NCBI Taxonomy" id="2282169"/>
    <lineage>
        <taxon>Bacteria</taxon>
        <taxon>Bacillati</taxon>
        <taxon>Cyanobacteriota</taxon>
        <taxon>Cyanophyceae</taxon>
        <taxon>Oscillatoriophycideae</taxon>
        <taxon>Oscillatoriales</taxon>
    </lineage>
</organism>
<protein>
    <submittedName>
        <fullName evidence="1">Uncharacterized protein</fullName>
    </submittedName>
</protein>
<reference evidence="1" key="1">
    <citation type="journal article" date="2020" name="mSystems">
        <title>Genome- and Community-Level Interaction Insights into Carbon Utilization and Element Cycling Functions of Hydrothermarchaeota in Hydrothermal Sediment.</title>
        <authorList>
            <person name="Zhou Z."/>
            <person name="Liu Y."/>
            <person name="Xu W."/>
            <person name="Pan J."/>
            <person name="Luo Z.H."/>
            <person name="Li M."/>
        </authorList>
    </citation>
    <scope>NUCLEOTIDE SEQUENCE [LARGE SCALE GENOMIC DNA]</scope>
    <source>
        <strain evidence="1">SpSt-418</strain>
    </source>
</reference>
<sequence length="76" mass="8943">MQDENSAQNLSDRLARYIEQTDGITKPWLLAQLRLQKLHEQKDTLTPSEYENELADIHQALMNLGEWWAGREDEVF</sequence>
<accession>A0A7C3PS41</accession>